<evidence type="ECO:0000313" key="3">
    <source>
        <dbReference type="Proteomes" id="UP000077857"/>
    </source>
</evidence>
<dbReference type="PANTHER" id="PTHR43606">
    <property type="entry name" value="PHOSPHATASE, PUTATIVE (AFU_ORTHOLOGUE AFUA_6G08710)-RELATED"/>
    <property type="match status" value="1"/>
</dbReference>
<gene>
    <name evidence="2" type="ORF">A1507_12120</name>
</gene>
<protein>
    <submittedName>
        <fullName evidence="2">Phosphodiesterase</fullName>
    </submittedName>
</protein>
<dbReference type="OrthoDB" id="9795624at2"/>
<dbReference type="CDD" id="cd07389">
    <property type="entry name" value="MPP_PhoD"/>
    <property type="match status" value="1"/>
</dbReference>
<dbReference type="InterPro" id="IPR052900">
    <property type="entry name" value="Phospholipid_Metab_Enz"/>
</dbReference>
<dbReference type="EMBL" id="LUUJ01000077">
    <property type="protein sequence ID" value="OAI16152.1"/>
    <property type="molecule type" value="Genomic_DNA"/>
</dbReference>
<sequence>MTITLGPIIGHTTDTSAKIWIRGAKGPNHNSREFCYGAFDLYEGAKLVASQYCFLKDYYDFTGVALFHQLKPNTTYRVECGVVYKRDADAPQTGVPVAGPVIADIRKATATFKTDRGSNDTRLDFVFGSCRYLYWDNLFQNDAEKGDKTFRSIVNLHRRRPLDLFLAVGDQVYADPLNKLYEYKNFDALCEIYRKSFQLPNIAELMRTVPTYMILDDHEIRNDWSKDQMRSEADSGFYAMRMRAYASYQHLHNPNTPNGQFWYSFAKGPFAFFVMDTRTLRINDANAVGGKTLLGREQLNAFFDWLHQNRAAPVKFVVSSVPFFPDPKPNKGGDDKWAGFNDERSMILEFIRVEGINDVVFLSGDVHNSSFARMRCYQDPQFLLTSLVSSPFYWPYPHESPSDFYGGRTLEFMQWTDGSRRSRDRVEYRYDGEGFIGDEAFMAVSVDIGKGKPWCSAEIFDRKGQSFPAYAGPFFF</sequence>
<feature type="domain" description="PhoD-like phosphatase metallophosphatase" evidence="1">
    <location>
        <begin position="150"/>
        <end position="382"/>
    </location>
</feature>
<evidence type="ECO:0000313" key="2">
    <source>
        <dbReference type="EMBL" id="OAI16152.1"/>
    </source>
</evidence>
<dbReference type="Gene3D" id="3.60.21.70">
    <property type="entry name" value="PhoD-like phosphatase"/>
    <property type="match status" value="1"/>
</dbReference>
<accession>A0A177NE95</accession>
<dbReference type="PANTHER" id="PTHR43606:SF2">
    <property type="entry name" value="ALKALINE PHOSPHATASE FAMILY PROTEIN (AFU_ORTHOLOGUE AFUA_5G03860)"/>
    <property type="match status" value="1"/>
</dbReference>
<dbReference type="RefSeq" id="WP_064040483.1">
    <property type="nucleotide sequence ID" value="NZ_LUUJ01000077.1"/>
</dbReference>
<dbReference type="InterPro" id="IPR038607">
    <property type="entry name" value="PhoD-like_sf"/>
</dbReference>
<dbReference type="Pfam" id="PF09423">
    <property type="entry name" value="PhoD"/>
    <property type="match status" value="1"/>
</dbReference>
<reference evidence="2 3" key="1">
    <citation type="submission" date="2016-03" db="EMBL/GenBank/DDBJ databases">
        <authorList>
            <person name="Ploux O."/>
        </authorList>
    </citation>
    <scope>NUCLEOTIDE SEQUENCE [LARGE SCALE GENOMIC DNA]</scope>
    <source>
        <strain evidence="2 3">R-45378</strain>
    </source>
</reference>
<dbReference type="SUPFAM" id="SSF56300">
    <property type="entry name" value="Metallo-dependent phosphatases"/>
    <property type="match status" value="1"/>
</dbReference>
<dbReference type="AlphaFoldDB" id="A0A177NE95"/>
<dbReference type="InterPro" id="IPR018946">
    <property type="entry name" value="PhoD-like_MPP"/>
</dbReference>
<organism evidence="2 3">
    <name type="scientific">Methylomonas koyamae</name>
    <dbReference type="NCBI Taxonomy" id="702114"/>
    <lineage>
        <taxon>Bacteria</taxon>
        <taxon>Pseudomonadati</taxon>
        <taxon>Pseudomonadota</taxon>
        <taxon>Gammaproteobacteria</taxon>
        <taxon>Methylococcales</taxon>
        <taxon>Methylococcaceae</taxon>
        <taxon>Methylomonas</taxon>
    </lineage>
</organism>
<dbReference type="InterPro" id="IPR029052">
    <property type="entry name" value="Metallo-depent_PP-like"/>
</dbReference>
<evidence type="ECO:0000259" key="1">
    <source>
        <dbReference type="Pfam" id="PF09423"/>
    </source>
</evidence>
<name>A0A177NE95_9GAMM</name>
<comment type="caution">
    <text evidence="2">The sequence shown here is derived from an EMBL/GenBank/DDBJ whole genome shotgun (WGS) entry which is preliminary data.</text>
</comment>
<proteinExistence type="predicted"/>
<dbReference type="Proteomes" id="UP000077857">
    <property type="component" value="Unassembled WGS sequence"/>
</dbReference>